<gene>
    <name evidence="1" type="ORF">J2751_002650</name>
</gene>
<evidence type="ECO:0000313" key="2">
    <source>
        <dbReference type="Proteomes" id="UP000823588"/>
    </source>
</evidence>
<sequence>MDRLVGVLTVSVNDVFAVELVVFFKRIVRAKSVGIDGERLLLAVSQQEPNRRFVCGFRRHNVPLLSATIHEDEHGRFVLLIRSAPASRETARARPAVALAAFQAGRDVKLVNFDWSDELE</sequence>
<dbReference type="EMBL" id="JAGGKQ010000025">
    <property type="protein sequence ID" value="MBP1923605.1"/>
    <property type="molecule type" value="Genomic_DNA"/>
</dbReference>
<proteinExistence type="predicted"/>
<reference evidence="1" key="1">
    <citation type="submission" date="2021-03" db="EMBL/GenBank/DDBJ databases">
        <title>Genomic Encyclopedia of Type Strains, Phase IV (KMG-IV): sequencing the most valuable type-strain genomes for metagenomic binning, comparative biology and taxonomic classification.</title>
        <authorList>
            <person name="Goeker M."/>
        </authorList>
    </citation>
    <scope>NUCLEOTIDE SEQUENCE</scope>
    <source>
        <strain evidence="1">DSM 23564</strain>
    </source>
</reference>
<protein>
    <submittedName>
        <fullName evidence="1">Uncharacterized protein</fullName>
    </submittedName>
</protein>
<evidence type="ECO:0000313" key="1">
    <source>
        <dbReference type="EMBL" id="MBP1923605.1"/>
    </source>
</evidence>
<dbReference type="AlphaFoldDB" id="A0A8T4GKT2"/>
<dbReference type="Proteomes" id="UP000823588">
    <property type="component" value="Unassembled WGS sequence"/>
</dbReference>
<organism evidence="1 2">
    <name type="scientific">Halorubrum alkaliphilum</name>
    <dbReference type="NCBI Taxonomy" id="261290"/>
    <lineage>
        <taxon>Archaea</taxon>
        <taxon>Methanobacteriati</taxon>
        <taxon>Methanobacteriota</taxon>
        <taxon>Stenosarchaea group</taxon>
        <taxon>Halobacteria</taxon>
        <taxon>Halobacteriales</taxon>
        <taxon>Haloferacaceae</taxon>
        <taxon>Halorubrum</taxon>
    </lineage>
</organism>
<accession>A0A8T4GKT2</accession>
<comment type="caution">
    <text evidence="1">The sequence shown here is derived from an EMBL/GenBank/DDBJ whole genome shotgun (WGS) entry which is preliminary data.</text>
</comment>
<keyword evidence="2" id="KW-1185">Reference proteome</keyword>
<name>A0A8T4GKT2_9EURY</name>